<reference evidence="9" key="1">
    <citation type="submission" date="2021-02" db="EMBL/GenBank/DDBJ databases">
        <authorList>
            <person name="Nowell W R."/>
        </authorList>
    </citation>
    <scope>NUCLEOTIDE SEQUENCE</scope>
</reference>
<dbReference type="AlphaFoldDB" id="A0A814NSD2"/>
<name>A0A814NSD2_9BILA</name>
<feature type="domain" description="RING-type" evidence="6">
    <location>
        <begin position="367"/>
        <end position="408"/>
    </location>
</feature>
<dbReference type="Gene3D" id="3.30.40.10">
    <property type="entry name" value="Zinc/RING finger domain, C3HC4 (zinc finger)"/>
    <property type="match status" value="2"/>
</dbReference>
<evidence type="ECO:0000256" key="1">
    <source>
        <dbReference type="ARBA" id="ARBA00022723"/>
    </source>
</evidence>
<proteinExistence type="predicted"/>
<dbReference type="InterPro" id="IPR001841">
    <property type="entry name" value="Znf_RING"/>
</dbReference>
<dbReference type="CDD" id="cd16494">
    <property type="entry name" value="RING-CH-C4HC3_ZSWM2"/>
    <property type="match status" value="1"/>
</dbReference>
<dbReference type="PANTHER" id="PTHR21540:SF3">
    <property type="entry name" value="E3 UBIQUITIN-PROTEIN LIGASE ZSWIM2"/>
    <property type="match status" value="1"/>
</dbReference>
<feature type="domain" description="ZZ-type" evidence="7">
    <location>
        <begin position="242"/>
        <end position="293"/>
    </location>
</feature>
<dbReference type="CDD" id="cd16486">
    <property type="entry name" value="mRING-H2-C3H2C2D_ZSWM2"/>
    <property type="match status" value="1"/>
</dbReference>
<evidence type="ECO:0000259" key="7">
    <source>
        <dbReference type="PROSITE" id="PS50135"/>
    </source>
</evidence>
<keyword evidence="3" id="KW-0862">Zinc</keyword>
<dbReference type="Pfam" id="PF13639">
    <property type="entry name" value="zf-RING_2"/>
    <property type="match status" value="1"/>
</dbReference>
<dbReference type="GO" id="GO:0061630">
    <property type="term" value="F:ubiquitin protein ligase activity"/>
    <property type="evidence" value="ECO:0007669"/>
    <property type="project" value="InterPro"/>
</dbReference>
<comment type="caution">
    <text evidence="9">The sequence shown here is derived from an EMBL/GenBank/DDBJ whole genome shotgun (WGS) entry which is preliminary data.</text>
</comment>
<organism evidence="9 10">
    <name type="scientific">Adineta steineri</name>
    <dbReference type="NCBI Taxonomy" id="433720"/>
    <lineage>
        <taxon>Eukaryota</taxon>
        <taxon>Metazoa</taxon>
        <taxon>Spiralia</taxon>
        <taxon>Gnathifera</taxon>
        <taxon>Rotifera</taxon>
        <taxon>Eurotatoria</taxon>
        <taxon>Bdelloidea</taxon>
        <taxon>Adinetida</taxon>
        <taxon>Adinetidae</taxon>
        <taxon>Adineta</taxon>
    </lineage>
</organism>
<keyword evidence="2 4" id="KW-0863">Zinc-finger</keyword>
<dbReference type="Proteomes" id="UP000663845">
    <property type="component" value="Unassembled WGS sequence"/>
</dbReference>
<dbReference type="PROSITE" id="PS50966">
    <property type="entry name" value="ZF_SWIM"/>
    <property type="match status" value="1"/>
</dbReference>
<evidence type="ECO:0000259" key="6">
    <source>
        <dbReference type="PROSITE" id="PS50089"/>
    </source>
</evidence>
<dbReference type="PANTHER" id="PTHR21540">
    <property type="entry name" value="RING FINGER AND SWIM DOMAIN-CONTAINING PROTEIN 2"/>
    <property type="match status" value="1"/>
</dbReference>
<dbReference type="EMBL" id="CAJNOG010000227">
    <property type="protein sequence ID" value="CAF1095203.1"/>
    <property type="molecule type" value="Genomic_DNA"/>
</dbReference>
<evidence type="ECO:0000259" key="8">
    <source>
        <dbReference type="PROSITE" id="PS50966"/>
    </source>
</evidence>
<dbReference type="InterPro" id="IPR043145">
    <property type="entry name" value="Znf_ZZ_sf"/>
</dbReference>
<dbReference type="PROSITE" id="PS50135">
    <property type="entry name" value="ZF_ZZ_2"/>
    <property type="match status" value="1"/>
</dbReference>
<dbReference type="InterPro" id="IPR000433">
    <property type="entry name" value="Znf_ZZ"/>
</dbReference>
<dbReference type="InterPro" id="IPR013083">
    <property type="entry name" value="Znf_RING/FYVE/PHD"/>
</dbReference>
<evidence type="ECO:0000256" key="5">
    <source>
        <dbReference type="SAM" id="MobiDB-lite"/>
    </source>
</evidence>
<evidence type="ECO:0000313" key="9">
    <source>
        <dbReference type="EMBL" id="CAF1095203.1"/>
    </source>
</evidence>
<dbReference type="InterPro" id="IPR039903">
    <property type="entry name" value="Zswim2"/>
</dbReference>
<evidence type="ECO:0000313" key="10">
    <source>
        <dbReference type="Proteomes" id="UP000663845"/>
    </source>
</evidence>
<sequence length="560" mass="65676">MARVSSYRVGCTQKCLQAQNDALNSTFFILRQTGPTAFVIKGNDERIFKVFLGDQHQCTCFAFQRDRELCKHICWLLLKRFRIPRTNPILWQRGLVEREINELLRGLTSDDDERYKLNHNYRHDIGIDVNNIVEQRPISENDHDIGIDVNNIVEQRPISENDVCPICQDEFLIKKLPVTYCRHGCGNNVHIKCMKIWLDHQVSTGEKKIKCPLCREIFGTPEQLKEEFRTNDDEQTEKFSIHLGYSCHRCRSCPIRGKCYKCTTCQDYFLCQTCFNLNIHNEHSFDYREKSYQRWKIAIREHLTALPNAIHQMIVNRELNENDYEILHQLETAQNTTIQGIPENIVKLMPTELVHEHSRLLEHGEQCRICLRSYQIGDRLRRLPCRHKFHIDCIDGWLLHSHPTCPVDGEIVWSAEINNEQKEIKRPSTSIPRHRTKNVRPSTSSSLLSADMGLTISPYRIRSRINTDLNQRFRHLHMRAPLRSLITSMPIENSVPLEINTRRLRNKSKINNVEQQSLLISNSSIANNINRRNNEFNDNWTVSSNSFNYSIAQRRYSNSK</sequence>
<feature type="domain" description="RING-type" evidence="6">
    <location>
        <begin position="164"/>
        <end position="215"/>
    </location>
</feature>
<dbReference type="GO" id="GO:0008270">
    <property type="term" value="F:zinc ion binding"/>
    <property type="evidence" value="ECO:0007669"/>
    <property type="project" value="UniProtKB-KW"/>
</dbReference>
<feature type="region of interest" description="Disordered" evidence="5">
    <location>
        <begin position="423"/>
        <end position="445"/>
    </location>
</feature>
<dbReference type="Gene3D" id="3.30.60.90">
    <property type="match status" value="1"/>
</dbReference>
<protein>
    <submittedName>
        <fullName evidence="9">Uncharacterized protein</fullName>
    </submittedName>
</protein>
<feature type="domain" description="SWIM-type" evidence="8">
    <location>
        <begin position="48"/>
        <end position="81"/>
    </location>
</feature>
<dbReference type="PROSITE" id="PS50089">
    <property type="entry name" value="ZF_RING_2"/>
    <property type="match status" value="2"/>
</dbReference>
<dbReference type="InterPro" id="IPR007527">
    <property type="entry name" value="Znf_SWIM"/>
</dbReference>
<keyword evidence="1" id="KW-0479">Metal-binding</keyword>
<dbReference type="Pfam" id="PF04434">
    <property type="entry name" value="SWIM"/>
    <property type="match status" value="1"/>
</dbReference>
<evidence type="ECO:0000256" key="2">
    <source>
        <dbReference type="ARBA" id="ARBA00022771"/>
    </source>
</evidence>
<dbReference type="SUPFAM" id="SSF57850">
    <property type="entry name" value="RING/U-box"/>
    <property type="match status" value="3"/>
</dbReference>
<gene>
    <name evidence="9" type="ORF">JYZ213_LOCUS21068</name>
</gene>
<dbReference type="SMART" id="SM00291">
    <property type="entry name" value="ZnF_ZZ"/>
    <property type="match status" value="1"/>
</dbReference>
<evidence type="ECO:0000256" key="3">
    <source>
        <dbReference type="ARBA" id="ARBA00022833"/>
    </source>
</evidence>
<accession>A0A814NSD2</accession>
<evidence type="ECO:0000256" key="4">
    <source>
        <dbReference type="PROSITE-ProRule" id="PRU00228"/>
    </source>
</evidence>
<dbReference type="Pfam" id="PF00569">
    <property type="entry name" value="ZZ"/>
    <property type="match status" value="1"/>
</dbReference>
<dbReference type="PROSITE" id="PS01357">
    <property type="entry name" value="ZF_ZZ_1"/>
    <property type="match status" value="1"/>
</dbReference>
<dbReference type="SMART" id="SM00184">
    <property type="entry name" value="RING"/>
    <property type="match status" value="2"/>
</dbReference>